<evidence type="ECO:0000313" key="3">
    <source>
        <dbReference type="Proteomes" id="UP000010102"/>
    </source>
</evidence>
<dbReference type="NCBIfam" id="NF043055">
    <property type="entry name" value="T4SS_Ceg9"/>
    <property type="match status" value="1"/>
</dbReference>
<proteinExistence type="predicted"/>
<reference evidence="2 3" key="1">
    <citation type="submission" date="2011-07" db="EMBL/GenBank/DDBJ databases">
        <authorList>
            <person name="Genoscope - CEA"/>
        </authorList>
    </citation>
    <scope>NUCLEOTIDE SEQUENCE [LARGE SCALE GENOMIC DNA]</scope>
    <source>
        <strain evidence="3">lorraine</strain>
    </source>
</reference>
<feature type="transmembrane region" description="Helical" evidence="1">
    <location>
        <begin position="104"/>
        <end position="126"/>
    </location>
</feature>
<accession>A0AAV2UTM7</accession>
<dbReference type="KEGG" id="lpo:LPO_0286"/>
<gene>
    <name evidence="2" type="ORF">LPO_0286</name>
</gene>
<sequence length="252" mass="29475">MKLFSKDEAPIMYKNILFFSNFSRMRWNEYDGDRYQSLWEHNKRDIKHTFFGTIANGKDLREVLFQPVTASFSMLVAGAFAQLLVPYSIFMLCMGEAGFAGRTLINYLEITTVALAMPFIALLSTVGRCIATVKCLVEDQYNLAEMVEDKEVKPNKIYLDCAEVNYTVRDENNNQFSRKYYKFQYKMRGLNDELCQGTFTFRDLERAPDNDDFNGKLSSLTLYKYDILDLIKRVHKDKFEEMEDENLIRISI</sequence>
<dbReference type="AlphaFoldDB" id="A0AAV2UTM7"/>
<dbReference type="InterPro" id="IPR049985">
    <property type="entry name" value="T4SS_Ceg9"/>
</dbReference>
<evidence type="ECO:0000256" key="1">
    <source>
        <dbReference type="SAM" id="Phobius"/>
    </source>
</evidence>
<evidence type="ECO:0000313" key="2">
    <source>
        <dbReference type="EMBL" id="CCD04405.1"/>
    </source>
</evidence>
<feature type="transmembrane region" description="Helical" evidence="1">
    <location>
        <begin position="70"/>
        <end position="92"/>
    </location>
</feature>
<name>A0AAV2UTM7_LEGPN</name>
<organism evidence="2 3">
    <name type="scientific">Legionella pneumophila subsp. pneumophila</name>
    <dbReference type="NCBI Taxonomy" id="91891"/>
    <lineage>
        <taxon>Bacteria</taxon>
        <taxon>Pseudomonadati</taxon>
        <taxon>Pseudomonadota</taxon>
        <taxon>Gammaproteobacteria</taxon>
        <taxon>Legionellales</taxon>
        <taxon>Legionellaceae</taxon>
        <taxon>Legionella</taxon>
    </lineage>
</organism>
<keyword evidence="1" id="KW-0812">Transmembrane</keyword>
<protein>
    <submittedName>
        <fullName evidence="2">Uncharacterized protein</fullName>
    </submittedName>
</protein>
<dbReference type="Proteomes" id="UP000010102">
    <property type="component" value="Chromosome"/>
</dbReference>
<keyword evidence="1" id="KW-0472">Membrane</keyword>
<keyword evidence="1" id="KW-1133">Transmembrane helix</keyword>
<dbReference type="EMBL" id="FQ958210">
    <property type="protein sequence ID" value="CCD04405.1"/>
    <property type="molecule type" value="Genomic_DNA"/>
</dbReference>